<evidence type="ECO:0000313" key="1">
    <source>
        <dbReference type="EMBL" id="GBG20568.1"/>
    </source>
</evidence>
<organism evidence="1 2">
    <name type="scientific">Nostoc commune NIES-4072</name>
    <dbReference type="NCBI Taxonomy" id="2005467"/>
    <lineage>
        <taxon>Bacteria</taxon>
        <taxon>Bacillati</taxon>
        <taxon>Cyanobacteriota</taxon>
        <taxon>Cyanophyceae</taxon>
        <taxon>Nostocales</taxon>
        <taxon>Nostocaceae</taxon>
        <taxon>Nostoc</taxon>
    </lineage>
</organism>
<dbReference type="AlphaFoldDB" id="A0A2R5FSW3"/>
<proteinExistence type="predicted"/>
<comment type="caution">
    <text evidence="1">The sequence shown here is derived from an EMBL/GenBank/DDBJ whole genome shotgun (WGS) entry which is preliminary data.</text>
</comment>
<gene>
    <name evidence="1" type="ORF">NIES4072_42490</name>
</gene>
<accession>A0A2R5FSW3</accession>
<reference evidence="1 2" key="1">
    <citation type="submission" date="2017-06" db="EMBL/GenBank/DDBJ databases">
        <title>Genome sequencing of cyanobaciteial culture collection at National Institute for Environmental Studies (NIES).</title>
        <authorList>
            <person name="Hirose Y."/>
            <person name="Shimura Y."/>
            <person name="Fujisawa T."/>
            <person name="Nakamura Y."/>
            <person name="Kawachi M."/>
        </authorList>
    </citation>
    <scope>NUCLEOTIDE SEQUENCE [LARGE SCALE GENOMIC DNA]</scope>
    <source>
        <strain evidence="1 2">NIES-4072</strain>
    </source>
</reference>
<keyword evidence="2" id="KW-1185">Reference proteome</keyword>
<dbReference type="EMBL" id="BDUD01000001">
    <property type="protein sequence ID" value="GBG20568.1"/>
    <property type="molecule type" value="Genomic_DNA"/>
</dbReference>
<name>A0A2R5FSW3_NOSCO</name>
<dbReference type="InterPro" id="IPR019239">
    <property type="entry name" value="VapB_antitoxin"/>
</dbReference>
<dbReference type="Pfam" id="PF09957">
    <property type="entry name" value="VapB_antitoxin"/>
    <property type="match status" value="1"/>
</dbReference>
<evidence type="ECO:0000313" key="2">
    <source>
        <dbReference type="Proteomes" id="UP000245124"/>
    </source>
</evidence>
<sequence length="76" mass="9177">MHIALWDNLHMTTNLEIDENLIKEALELGGHPTQDAVIEEALREYIQRRKQLKIMELFGTIEYEDDYDYKQQRRSR</sequence>
<dbReference type="Proteomes" id="UP000245124">
    <property type="component" value="Unassembled WGS sequence"/>
</dbReference>
<protein>
    <submittedName>
        <fullName evidence="1">Uncharacterized protein</fullName>
    </submittedName>
</protein>